<gene>
    <name evidence="9" type="ORF">C4544_00800</name>
</gene>
<dbReference type="GO" id="GO:0005886">
    <property type="term" value="C:plasma membrane"/>
    <property type="evidence" value="ECO:0007669"/>
    <property type="project" value="UniProtKB-SubCell"/>
</dbReference>
<feature type="transmembrane region" description="Helical" evidence="6">
    <location>
        <begin position="49"/>
        <end position="67"/>
    </location>
</feature>
<feature type="domain" description="ComEC/Rec2-related protein" evidence="7">
    <location>
        <begin position="207"/>
        <end position="466"/>
    </location>
</feature>
<dbReference type="Pfam" id="PF03772">
    <property type="entry name" value="Competence"/>
    <property type="match status" value="1"/>
</dbReference>
<sequence length="481" mass="53404">MKAVFACFILFSLIAGIFFAPYFDISSVGLFALFAIFFLVSLSVIPQKWLWLAMIAIGFFFLGILRFELHKISLEKVFYPKDQETIFRGQVVEPPEDTKKATKIVVSDNEKGAKILLILKPFSGIKYGDYLQVKGRAIKPENESAKNSLLARGITHEMLFPEIQNAGKDKLTLSMQAKSLLYSLRNRFEESINRILPEPESSFLAGLLLGIKRNLPDWLMEDLKVSGTTHLIALSGFNITIIIEGLRLIFSKKSARLSFFVPLAAIAGFVIMTGSQSSVVRAGIMGSMMLLAHRIGRQSSAAMAIIITAAAMVLINPMILRFDTGFQLSFAAFMGIIYLGPIFKNLLPIKNKSIHEIISMTLGAQVMAYPIILYYFGSFSSISLFTNLIVLPFIPVIMLLGFISAALGTVWSGLGHIFSWTALFALRGIIAAIKFSANLPYASFEGIGFSALNLAIYYIIVLELIIIYENIRKRRLLGTKK</sequence>
<accession>A0A419DFW2</accession>
<dbReference type="EMBL" id="QZJW01000005">
    <property type="protein sequence ID" value="RJO62026.1"/>
    <property type="molecule type" value="Genomic_DNA"/>
</dbReference>
<evidence type="ECO:0000256" key="4">
    <source>
        <dbReference type="ARBA" id="ARBA00022989"/>
    </source>
</evidence>
<organism evidence="9 10">
    <name type="scientific">candidate division WS5 bacterium</name>
    <dbReference type="NCBI Taxonomy" id="2093353"/>
    <lineage>
        <taxon>Bacteria</taxon>
        <taxon>candidate division WS5</taxon>
    </lineage>
</organism>
<comment type="caution">
    <text evidence="9">The sequence shown here is derived from an EMBL/GenBank/DDBJ whole genome shotgun (WGS) entry which is preliminary data.</text>
</comment>
<evidence type="ECO:0000256" key="2">
    <source>
        <dbReference type="ARBA" id="ARBA00022475"/>
    </source>
</evidence>
<dbReference type="Proteomes" id="UP000285655">
    <property type="component" value="Unassembled WGS sequence"/>
</dbReference>
<comment type="subcellular location">
    <subcellularLocation>
        <location evidence="1">Cell membrane</location>
        <topology evidence="1">Multi-pass membrane protein</topology>
    </subcellularLocation>
</comment>
<feature type="transmembrane region" description="Helical" evidence="6">
    <location>
        <begin position="326"/>
        <end position="346"/>
    </location>
</feature>
<evidence type="ECO:0000313" key="10">
    <source>
        <dbReference type="Proteomes" id="UP000285655"/>
    </source>
</evidence>
<dbReference type="AlphaFoldDB" id="A0A419DFW2"/>
<dbReference type="PANTHER" id="PTHR30619:SF7">
    <property type="entry name" value="BETA-LACTAMASE DOMAIN PROTEIN"/>
    <property type="match status" value="1"/>
</dbReference>
<name>A0A419DFW2_9BACT</name>
<dbReference type="NCBIfam" id="TIGR00360">
    <property type="entry name" value="ComEC_N-term"/>
    <property type="match status" value="1"/>
</dbReference>
<evidence type="ECO:0000256" key="6">
    <source>
        <dbReference type="SAM" id="Phobius"/>
    </source>
</evidence>
<reference evidence="9 10" key="1">
    <citation type="journal article" date="2017" name="ISME J.">
        <title>Energy and carbon metabolisms in a deep terrestrial subsurface fluid microbial community.</title>
        <authorList>
            <person name="Momper L."/>
            <person name="Jungbluth S.P."/>
            <person name="Lee M.D."/>
            <person name="Amend J.P."/>
        </authorList>
    </citation>
    <scope>NUCLEOTIDE SEQUENCE [LARGE SCALE GENOMIC DNA]</scope>
    <source>
        <strain evidence="9">SURF_29</strain>
    </source>
</reference>
<proteinExistence type="predicted"/>
<keyword evidence="3 6" id="KW-0812">Transmembrane</keyword>
<feature type="transmembrane region" description="Helical" evidence="6">
    <location>
        <begin position="358"/>
        <end position="377"/>
    </location>
</feature>
<dbReference type="InterPro" id="IPR025405">
    <property type="entry name" value="DUF4131"/>
</dbReference>
<evidence type="ECO:0000259" key="8">
    <source>
        <dbReference type="Pfam" id="PF13567"/>
    </source>
</evidence>
<keyword evidence="2" id="KW-1003">Cell membrane</keyword>
<feature type="transmembrane region" description="Helical" evidence="6">
    <location>
        <begin position="417"/>
        <end position="435"/>
    </location>
</feature>
<evidence type="ECO:0000256" key="5">
    <source>
        <dbReference type="ARBA" id="ARBA00023136"/>
    </source>
</evidence>
<feature type="transmembrane region" description="Helical" evidence="6">
    <location>
        <begin position="389"/>
        <end position="410"/>
    </location>
</feature>
<evidence type="ECO:0000313" key="9">
    <source>
        <dbReference type="EMBL" id="RJO62026.1"/>
    </source>
</evidence>
<keyword evidence="4 6" id="KW-1133">Transmembrane helix</keyword>
<feature type="transmembrane region" description="Helical" evidence="6">
    <location>
        <begin position="301"/>
        <end position="320"/>
    </location>
</feature>
<keyword evidence="5 6" id="KW-0472">Membrane</keyword>
<feature type="transmembrane region" description="Helical" evidence="6">
    <location>
        <begin position="447"/>
        <end position="468"/>
    </location>
</feature>
<evidence type="ECO:0000256" key="3">
    <source>
        <dbReference type="ARBA" id="ARBA00022692"/>
    </source>
</evidence>
<dbReference type="InterPro" id="IPR004477">
    <property type="entry name" value="ComEC_N"/>
</dbReference>
<feature type="domain" description="DUF4131" evidence="8">
    <location>
        <begin position="27"/>
        <end position="142"/>
    </location>
</feature>
<dbReference type="Pfam" id="PF13567">
    <property type="entry name" value="DUF4131"/>
    <property type="match status" value="1"/>
</dbReference>
<dbReference type="PANTHER" id="PTHR30619">
    <property type="entry name" value="DNA INTERNALIZATION/COMPETENCE PROTEIN COMEC/REC2"/>
    <property type="match status" value="1"/>
</dbReference>
<evidence type="ECO:0000256" key="1">
    <source>
        <dbReference type="ARBA" id="ARBA00004651"/>
    </source>
</evidence>
<feature type="transmembrane region" description="Helical" evidence="6">
    <location>
        <begin position="259"/>
        <end position="280"/>
    </location>
</feature>
<protein>
    <submittedName>
        <fullName evidence="9">ComEC family competence protein</fullName>
    </submittedName>
</protein>
<feature type="transmembrane region" description="Helical" evidence="6">
    <location>
        <begin position="25"/>
        <end position="42"/>
    </location>
</feature>
<dbReference type="InterPro" id="IPR052159">
    <property type="entry name" value="Competence_DNA_uptake"/>
</dbReference>
<evidence type="ECO:0000259" key="7">
    <source>
        <dbReference type="Pfam" id="PF03772"/>
    </source>
</evidence>